<feature type="compositionally biased region" description="Low complexity" evidence="2">
    <location>
        <begin position="39"/>
        <end position="56"/>
    </location>
</feature>
<dbReference type="Pfam" id="PF17829">
    <property type="entry name" value="GH115_C"/>
    <property type="match status" value="1"/>
</dbReference>
<dbReference type="EMBL" id="JEMB01002122">
    <property type="protein sequence ID" value="KYF83355.1"/>
    <property type="molecule type" value="Genomic_DNA"/>
</dbReference>
<gene>
    <name evidence="5" type="ORF">BE17_20825</name>
</gene>
<dbReference type="Pfam" id="PF15979">
    <property type="entry name" value="Glyco_hydro_115"/>
    <property type="match status" value="1"/>
</dbReference>
<dbReference type="InterPro" id="IPR031924">
    <property type="entry name" value="GH115"/>
</dbReference>
<feature type="chain" id="PRO_5007568403" evidence="3">
    <location>
        <begin position="34"/>
        <end position="1135"/>
    </location>
</feature>
<evidence type="ECO:0000256" key="2">
    <source>
        <dbReference type="SAM" id="MobiDB-lite"/>
    </source>
</evidence>
<dbReference type="PANTHER" id="PTHR37842:SF2">
    <property type="entry name" value="GYLCOSYL HYDROLASE 115 C-TERMINAL DOMAIN-CONTAINING PROTEIN"/>
    <property type="match status" value="1"/>
</dbReference>
<protein>
    <submittedName>
        <fullName evidence="5">Glycosyl hydrolase</fullName>
    </submittedName>
</protein>
<dbReference type="Gene3D" id="3.30.379.10">
    <property type="entry name" value="Chitobiase/beta-hexosaminidase domain 2-like"/>
    <property type="match status" value="1"/>
</dbReference>
<evidence type="ECO:0000259" key="4">
    <source>
        <dbReference type="Pfam" id="PF17829"/>
    </source>
</evidence>
<dbReference type="Gene3D" id="3.20.20.520">
    <property type="entry name" value="Glycosyl hydrolase family 115"/>
    <property type="match status" value="1"/>
</dbReference>
<dbReference type="GO" id="GO:0016787">
    <property type="term" value="F:hydrolase activity"/>
    <property type="evidence" value="ECO:0007669"/>
    <property type="project" value="UniProtKB-KW"/>
</dbReference>
<dbReference type="InterPro" id="IPR041437">
    <property type="entry name" value="GH115_C"/>
</dbReference>
<dbReference type="GO" id="GO:0005975">
    <property type="term" value="P:carbohydrate metabolic process"/>
    <property type="evidence" value="ECO:0007669"/>
    <property type="project" value="UniProtKB-ARBA"/>
</dbReference>
<feature type="domain" description="Gylcosyl hydrolase 115 C-terminal" evidence="4">
    <location>
        <begin position="953"/>
        <end position="1126"/>
    </location>
</feature>
<dbReference type="AlphaFoldDB" id="A0A150RSW7"/>
<dbReference type="InterPro" id="IPR042301">
    <property type="entry name" value="GH115_sf"/>
</dbReference>
<evidence type="ECO:0000256" key="1">
    <source>
        <dbReference type="ARBA" id="ARBA00022801"/>
    </source>
</evidence>
<dbReference type="Gene3D" id="1.20.58.2150">
    <property type="match status" value="1"/>
</dbReference>
<sequence length="1135" mass="125023">MSYARIAIRKGRMRSSLLCLLLPLSLATFPACGDDEAAGEPGPQGEPGPAGQAGPPGEKGEPGAPGEKGEPGEPGDPATGGVEPGKYVSTEGGAGSFPLAVNGNVPPLVVSSTDHDGVVRVVNDLAADIARVTDVTPEVVEDEIPEGATEVILVGTLGKSPLIDQLEASGKLDVSGVTGKWETFVTQIVEAPVEGVSRALVIAGSDQRGAIYGAYDLSAQIGVSPLYWWDDVPAQKKHALYVLPGLHTQGEPAVKFRGFFINDENPATGNWAAKMFGPGKAPGFPGGLNHLYWEKVFEAALRMKANYIWPAVWGRAFAEDDPENHKTASRYGIVMGTSHEAPMLQGIEEWNRHVVPEVKDAAGNVVTPKTDPYGGTGDWRFSVNSEALKAHWTKGIERMVDQNIEGVVTLGMRGPGDVSLPPEDGIPLMEEIIASQREILADVTGQDVTQIPQVWTLYKEIQGYWDAGIRVPDDVTVVWADDNWGNMKRLPKPGEQREGGYGIYYHFDYVGGGRNYKWVDTALLPNVWEQLHLAYSYGVNRLWVVNVGDFKNEELPLQFFLDYAWNPERWPIERLGEWERRWTEQQFGSEHADVIADILHGYSLLQSDRKPELTNRKITVDYDLLVSQPTTSVPDPDTAAVTYDDSASPFSLTSYRELEQVVEEWEALAEQAEFAGKLLPHEAQDAYFQLVLYEVKATANLYALRLAGFKNRLYAAQGRAATNDLASIAEARLQDDLALAYYYNHELSEGKWEGFQTQPHIGYGAPGNPSWQQPEYQYNNIQEFIWPELVSLDVPAAAELGVAIDGSSNYWTAAGAGDESDEQPVLPAFSPYQTQPEQYIEVFNRGSEPLEYTIEAELPVECPSGWAANTPCPSWLTIYPSHGTLDKEVRATVRVDWTLAPTTYPDPENPSQWLPLEFPLEIPITVQASDGSSVVVTARVDDPRKIAWKPNQFIEANGYVSMEAEHYSRAVNTDDVSWKRLPDIGRTGAGMTPFPVTAEAQEPGGDSPRLEYDMHLTSSGEVTVWVYVSPRNNFQNWAEGMQYGVSIDNGEIETVNMSYAVELNGNGNKIWERHTSDNVNIMRTKHTISQPGDHTLKFWMVHPGVILQKIVVDAGGVEESYLGPPESYWMGKGLE</sequence>
<keyword evidence="3" id="KW-0732">Signal</keyword>
<name>A0A150RSW7_SORCE</name>
<comment type="caution">
    <text evidence="5">The sequence shown here is derived from an EMBL/GenBank/DDBJ whole genome shotgun (WGS) entry which is preliminary data.</text>
</comment>
<organism evidence="5 6">
    <name type="scientific">Sorangium cellulosum</name>
    <name type="common">Polyangium cellulosum</name>
    <dbReference type="NCBI Taxonomy" id="56"/>
    <lineage>
        <taxon>Bacteria</taxon>
        <taxon>Pseudomonadati</taxon>
        <taxon>Myxococcota</taxon>
        <taxon>Polyangia</taxon>
        <taxon>Polyangiales</taxon>
        <taxon>Polyangiaceae</taxon>
        <taxon>Sorangium</taxon>
    </lineage>
</organism>
<dbReference type="InterPro" id="IPR029018">
    <property type="entry name" value="Hex-like_dom2"/>
</dbReference>
<evidence type="ECO:0000313" key="6">
    <source>
        <dbReference type="Proteomes" id="UP000075635"/>
    </source>
</evidence>
<accession>A0A150RSW7</accession>
<dbReference type="SUPFAM" id="SSF55545">
    <property type="entry name" value="beta-N-acetylhexosaminidase-like domain"/>
    <property type="match status" value="1"/>
</dbReference>
<evidence type="ECO:0000313" key="5">
    <source>
        <dbReference type="EMBL" id="KYF83355.1"/>
    </source>
</evidence>
<proteinExistence type="predicted"/>
<dbReference type="Gene3D" id="2.60.120.1620">
    <property type="match status" value="1"/>
</dbReference>
<keyword evidence="1 5" id="KW-0378">Hydrolase</keyword>
<reference evidence="5 6" key="1">
    <citation type="submission" date="2014-02" db="EMBL/GenBank/DDBJ databases">
        <title>The small core and large imbalanced accessory genome model reveals a collaborative survival strategy of Sorangium cellulosum strains in nature.</title>
        <authorList>
            <person name="Han K."/>
            <person name="Peng R."/>
            <person name="Blom J."/>
            <person name="Li Y.-Z."/>
        </authorList>
    </citation>
    <scope>NUCLEOTIDE SEQUENCE [LARGE SCALE GENOMIC DNA]</scope>
    <source>
        <strain evidence="5 6">So0011-07</strain>
    </source>
</reference>
<feature type="region of interest" description="Disordered" evidence="2">
    <location>
        <begin position="35"/>
        <end position="90"/>
    </location>
</feature>
<feature type="signal peptide" evidence="3">
    <location>
        <begin position="1"/>
        <end position="33"/>
    </location>
</feature>
<dbReference type="PANTHER" id="PTHR37842">
    <property type="match status" value="1"/>
</dbReference>
<dbReference type="Proteomes" id="UP000075635">
    <property type="component" value="Unassembled WGS sequence"/>
</dbReference>
<evidence type="ECO:0000256" key="3">
    <source>
        <dbReference type="SAM" id="SignalP"/>
    </source>
</evidence>